<sequence>MPPTQNSPTQFPIRIKKHLKVVAIVFTILLVCGFLAFGISSILRYILEPPSGIEQPTLTPTKWSWKPFVENTTLTKDLPSAASCGKRIVGYYTEWESLEITSKQLRKLTHVIFLFVAIYEDGSARFWNDHGEDRFLEMKKAAAELKNGLKVMIGVGGYMVSPRFGPIVADKEKRKKLINDTIAIIDEHNLDGVEVFWFHPAASEKRDYVKLIKELREGLSILEQTKKRAEPYILSIVAPKVTAQLKDGYDLDKLLEYVDFIDVLTYDYFNVPTSWGKRKLGPTAPLYGGNEINVDETMKYLVCKTGKPERINMAVSFYGNVWINVKNPIRGNDIWRDTTTDHGAVRWNEFEKSGFNKSDALWHEKSKSSYIYIPESKTFMGFENERSLKEKIIYNRRRNLGGFVIWAIDQDDEDYTLLNVVTSAELCSSDTTDIVKYDC</sequence>
<protein>
    <recommendedName>
        <fullName evidence="2">GH18 domain-containing protein</fullName>
    </recommendedName>
</protein>
<dbReference type="SUPFAM" id="SSF51445">
    <property type="entry name" value="(Trans)glycosidases"/>
    <property type="match status" value="1"/>
</dbReference>
<feature type="transmembrane region" description="Helical" evidence="1">
    <location>
        <begin position="21"/>
        <end position="47"/>
    </location>
</feature>
<dbReference type="HOGENOM" id="CLU_002833_0_1_1"/>
<name>G0NAJ5_CAEBE</name>
<dbReference type="InParanoid" id="G0NAJ5"/>
<dbReference type="InterPro" id="IPR029070">
    <property type="entry name" value="Chitinase_insertion_sf"/>
</dbReference>
<keyword evidence="4" id="KW-1185">Reference proteome</keyword>
<gene>
    <name evidence="3" type="ORF">CAEBREN_21298</name>
</gene>
<evidence type="ECO:0000256" key="1">
    <source>
        <dbReference type="SAM" id="Phobius"/>
    </source>
</evidence>
<dbReference type="InterPro" id="IPR017853">
    <property type="entry name" value="GH"/>
</dbReference>
<evidence type="ECO:0000259" key="2">
    <source>
        <dbReference type="PROSITE" id="PS51910"/>
    </source>
</evidence>
<dbReference type="Gene3D" id="3.10.50.10">
    <property type="match status" value="1"/>
</dbReference>
<dbReference type="PANTHER" id="PTHR46073">
    <property type="entry name" value="CHITINASE"/>
    <property type="match status" value="1"/>
</dbReference>
<accession>G0NAJ5</accession>
<keyword evidence="1" id="KW-1133">Transmembrane helix</keyword>
<dbReference type="Proteomes" id="UP000008068">
    <property type="component" value="Unassembled WGS sequence"/>
</dbReference>
<evidence type="ECO:0000313" key="4">
    <source>
        <dbReference type="Proteomes" id="UP000008068"/>
    </source>
</evidence>
<dbReference type="Gene3D" id="3.20.20.80">
    <property type="entry name" value="Glycosidases"/>
    <property type="match status" value="1"/>
</dbReference>
<dbReference type="Pfam" id="PF00704">
    <property type="entry name" value="Glyco_hydro_18"/>
    <property type="match status" value="1"/>
</dbReference>
<dbReference type="PANTHER" id="PTHR46073:SF6">
    <property type="entry name" value="GH18 DOMAIN-CONTAINING PROTEIN"/>
    <property type="match status" value="1"/>
</dbReference>
<dbReference type="GO" id="GO:0008061">
    <property type="term" value="F:chitin binding"/>
    <property type="evidence" value="ECO:0007669"/>
    <property type="project" value="InterPro"/>
</dbReference>
<keyword evidence="1" id="KW-0472">Membrane</keyword>
<dbReference type="STRING" id="135651.G0NAJ5"/>
<keyword evidence="1" id="KW-0812">Transmembrane</keyword>
<dbReference type="AlphaFoldDB" id="G0NAJ5"/>
<feature type="domain" description="GH18" evidence="2">
    <location>
        <begin position="86"/>
        <end position="428"/>
    </location>
</feature>
<proteinExistence type="predicted"/>
<dbReference type="SMART" id="SM00636">
    <property type="entry name" value="Glyco_18"/>
    <property type="match status" value="1"/>
</dbReference>
<dbReference type="InterPro" id="IPR001223">
    <property type="entry name" value="Glyco_hydro18_cat"/>
</dbReference>
<dbReference type="GO" id="GO:0005975">
    <property type="term" value="P:carbohydrate metabolic process"/>
    <property type="evidence" value="ECO:0007669"/>
    <property type="project" value="InterPro"/>
</dbReference>
<dbReference type="PROSITE" id="PS51910">
    <property type="entry name" value="GH18_2"/>
    <property type="match status" value="1"/>
</dbReference>
<dbReference type="OrthoDB" id="5800021at2759"/>
<dbReference type="OMA" id="MICKANL"/>
<dbReference type="eggNOG" id="KOG2806">
    <property type="taxonomic scope" value="Eukaryota"/>
</dbReference>
<organism evidence="4">
    <name type="scientific">Caenorhabditis brenneri</name>
    <name type="common">Nematode worm</name>
    <dbReference type="NCBI Taxonomy" id="135651"/>
    <lineage>
        <taxon>Eukaryota</taxon>
        <taxon>Metazoa</taxon>
        <taxon>Ecdysozoa</taxon>
        <taxon>Nematoda</taxon>
        <taxon>Chromadorea</taxon>
        <taxon>Rhabditida</taxon>
        <taxon>Rhabditina</taxon>
        <taxon>Rhabditomorpha</taxon>
        <taxon>Rhabditoidea</taxon>
        <taxon>Rhabditidae</taxon>
        <taxon>Peloderinae</taxon>
        <taxon>Caenorhabditis</taxon>
    </lineage>
</organism>
<reference evidence="4" key="1">
    <citation type="submission" date="2011-07" db="EMBL/GenBank/DDBJ databases">
        <authorList>
            <consortium name="Caenorhabditis brenneri Sequencing and Analysis Consortium"/>
            <person name="Wilson R.K."/>
        </authorList>
    </citation>
    <scope>NUCLEOTIDE SEQUENCE [LARGE SCALE GENOMIC DNA]</scope>
    <source>
        <strain evidence="4">PB2801</strain>
    </source>
</reference>
<dbReference type="InterPro" id="IPR011583">
    <property type="entry name" value="Chitinase_II/V-like_cat"/>
</dbReference>
<evidence type="ECO:0000313" key="3">
    <source>
        <dbReference type="EMBL" id="EGT56416.1"/>
    </source>
</evidence>
<dbReference type="EMBL" id="GL379855">
    <property type="protein sequence ID" value="EGT56416.1"/>
    <property type="molecule type" value="Genomic_DNA"/>
</dbReference>